<evidence type="ECO:0000256" key="6">
    <source>
        <dbReference type="SAM" id="Phobius"/>
    </source>
</evidence>
<keyword evidence="5 6" id="KW-0472">Membrane</keyword>
<reference evidence="7 10" key="1">
    <citation type="submission" date="2024-01" db="EMBL/GenBank/DDBJ databases">
        <title>Aequorivita flavus sp. nov., isolated from deep-sea sediment.</title>
        <authorList>
            <person name="Chen X."/>
        </authorList>
    </citation>
    <scope>NUCLEOTIDE SEQUENCE</scope>
    <source>
        <strain evidence="7">MCCC 1A16923</strain>
        <strain evidence="8 10">MCCC 1A16935</strain>
    </source>
</reference>
<feature type="transmembrane region" description="Helical" evidence="6">
    <location>
        <begin position="99"/>
        <end position="118"/>
    </location>
</feature>
<evidence type="ECO:0000256" key="2">
    <source>
        <dbReference type="ARBA" id="ARBA00022475"/>
    </source>
</evidence>
<dbReference type="EMBL" id="JBANCF010000006">
    <property type="protein sequence ID" value="MEM0573747.1"/>
    <property type="molecule type" value="Genomic_DNA"/>
</dbReference>
<dbReference type="GO" id="GO:0015920">
    <property type="term" value="P:lipopolysaccharide transport"/>
    <property type="evidence" value="ECO:0007669"/>
    <property type="project" value="TreeGrafter"/>
</dbReference>
<evidence type="ECO:0000256" key="3">
    <source>
        <dbReference type="ARBA" id="ARBA00022692"/>
    </source>
</evidence>
<dbReference type="RefSeq" id="WP_342687440.1">
    <property type="nucleotide sequence ID" value="NZ_JAZBJM010000006.1"/>
</dbReference>
<evidence type="ECO:0000256" key="4">
    <source>
        <dbReference type="ARBA" id="ARBA00022989"/>
    </source>
</evidence>
<feature type="transmembrane region" description="Helical" evidence="6">
    <location>
        <begin position="400"/>
        <end position="419"/>
    </location>
</feature>
<gene>
    <name evidence="8" type="ORF">VZD24_09480</name>
    <name evidence="7" type="ORF">VZD85_09865</name>
</gene>
<comment type="caution">
    <text evidence="7">The sequence shown here is derived from an EMBL/GenBank/DDBJ whole genome shotgun (WGS) entry which is preliminary data.</text>
</comment>
<dbReference type="Pfam" id="PF03739">
    <property type="entry name" value="LptF_LptG"/>
    <property type="match status" value="1"/>
</dbReference>
<sequence>MKILDRYILVTYLKTFLSVFIILMFIFVLQTIWLYISELAGKDLDVWIILKFLWYVSPRLIPLVLPLTILVTSLMVFGSFAEKYEFAAMKSTGISLQRAMGGVIGFIVVLSITAFFFANSVIPYSEYKWQNLRRNISQFQPSMVISEGQFSQIGELFNIKVEEKSGDRGQFLKDVVIHKKNEAKPNGNFTVIIANNGELASQEGSNTLSLILNEGNYYEEIQSNKPGQQKGEPFAKSYFEEYAINIDLTELNNQDIDKENNLNNQNMYNISELHVEIDSLSKSYSTDIQSYTKNMYYRSGVEKFKENNISDTAKLPAINSILEIYKPAQQLQIIKLALNNAKGTLQTVDAKKVEFKNKTKRLNKTEIALHEKYALGVACIILFFVGAPLGAIIRKGGMGLPMVVAILLFLTYHFIGIFAKNSAEDGTMHPFIATWLSTAIMFPLSIWLTYRATTDQGIFDFDSFMQRIGRLFGKKPSEEIAEKEEISILLTQQEKALILSRTETQLKDIVKNYRQYGYSEEVRNAALQQLSLKGYSEMELKMSGDFENREYSSALQSFKESSSFSKKALVAYFASIISVLGMILFNNIDLTMSETLKLISQIGQIISLVALYVFAIKSLLSSSKFYKVLGKDQDTGAWLIFMLLGPVIYVFLHFNHIKKMKEELQMIN</sequence>
<proteinExistence type="predicted"/>
<comment type="subcellular location">
    <subcellularLocation>
        <location evidence="1">Cell membrane</location>
        <topology evidence="1">Multi-pass membrane protein</topology>
    </subcellularLocation>
</comment>
<feature type="transmembrane region" description="Helical" evidence="6">
    <location>
        <begin position="598"/>
        <end position="615"/>
    </location>
</feature>
<feature type="transmembrane region" description="Helical" evidence="6">
    <location>
        <begin position="373"/>
        <end position="393"/>
    </location>
</feature>
<dbReference type="InterPro" id="IPR005495">
    <property type="entry name" value="LptG/LptF_permease"/>
</dbReference>
<evidence type="ECO:0000313" key="10">
    <source>
        <dbReference type="Proteomes" id="UP001390963"/>
    </source>
</evidence>
<feature type="transmembrane region" description="Helical" evidence="6">
    <location>
        <begin position="431"/>
        <end position="450"/>
    </location>
</feature>
<organism evidence="7 9">
    <name type="scientific">Aequorivita flava</name>
    <dbReference type="NCBI Taxonomy" id="3114371"/>
    <lineage>
        <taxon>Bacteria</taxon>
        <taxon>Pseudomonadati</taxon>
        <taxon>Bacteroidota</taxon>
        <taxon>Flavobacteriia</taxon>
        <taxon>Flavobacteriales</taxon>
        <taxon>Flavobacteriaceae</taxon>
        <taxon>Aequorivita</taxon>
    </lineage>
</organism>
<dbReference type="Proteomes" id="UP001388259">
    <property type="component" value="Unassembled WGS sequence"/>
</dbReference>
<feature type="transmembrane region" description="Helical" evidence="6">
    <location>
        <begin position="56"/>
        <end position="78"/>
    </location>
</feature>
<evidence type="ECO:0000313" key="8">
    <source>
        <dbReference type="EMBL" id="MEM0573747.1"/>
    </source>
</evidence>
<evidence type="ECO:0000313" key="7">
    <source>
        <dbReference type="EMBL" id="MEM0518657.1"/>
    </source>
</evidence>
<dbReference type="PANTHER" id="PTHR33529">
    <property type="entry name" value="SLR0882 PROTEIN-RELATED"/>
    <property type="match status" value="1"/>
</dbReference>
<keyword evidence="2" id="KW-1003">Cell membrane</keyword>
<evidence type="ECO:0000313" key="9">
    <source>
        <dbReference type="Proteomes" id="UP001388259"/>
    </source>
</evidence>
<name>A0AB35YTS7_9FLAO</name>
<evidence type="ECO:0000256" key="5">
    <source>
        <dbReference type="ARBA" id="ARBA00023136"/>
    </source>
</evidence>
<accession>A0AB35YTS7</accession>
<protein>
    <submittedName>
        <fullName evidence="7">LptF/LptG family permease</fullName>
    </submittedName>
</protein>
<feature type="transmembrane region" description="Helical" evidence="6">
    <location>
        <begin position="636"/>
        <end position="654"/>
    </location>
</feature>
<evidence type="ECO:0000256" key="1">
    <source>
        <dbReference type="ARBA" id="ARBA00004651"/>
    </source>
</evidence>
<keyword evidence="3 6" id="KW-0812">Transmembrane</keyword>
<dbReference type="AlphaFoldDB" id="A0AB35YTS7"/>
<dbReference type="GO" id="GO:0043190">
    <property type="term" value="C:ATP-binding cassette (ABC) transporter complex"/>
    <property type="evidence" value="ECO:0007669"/>
    <property type="project" value="TreeGrafter"/>
</dbReference>
<keyword evidence="10" id="KW-1185">Reference proteome</keyword>
<dbReference type="Proteomes" id="UP001390963">
    <property type="component" value="Unassembled WGS sequence"/>
</dbReference>
<feature type="transmembrane region" description="Helical" evidence="6">
    <location>
        <begin position="12"/>
        <end position="36"/>
    </location>
</feature>
<keyword evidence="4 6" id="KW-1133">Transmembrane helix</keyword>
<dbReference type="PANTHER" id="PTHR33529:SF6">
    <property type="entry name" value="YJGP_YJGQ FAMILY PERMEASE"/>
    <property type="match status" value="1"/>
</dbReference>
<feature type="transmembrane region" description="Helical" evidence="6">
    <location>
        <begin position="569"/>
        <end position="586"/>
    </location>
</feature>
<dbReference type="EMBL" id="JAZBJM010000006">
    <property type="protein sequence ID" value="MEM0518657.1"/>
    <property type="molecule type" value="Genomic_DNA"/>
</dbReference>